<dbReference type="Proteomes" id="UP000491181">
    <property type="component" value="Unassembled WGS sequence"/>
</dbReference>
<dbReference type="EMBL" id="BLLS01000086">
    <property type="protein sequence ID" value="GFH87287.1"/>
    <property type="molecule type" value="Genomic_DNA"/>
</dbReference>
<dbReference type="AlphaFoldDB" id="A0A7J0A4P5"/>
<evidence type="ECO:0000313" key="1">
    <source>
        <dbReference type="EMBL" id="GFH87287.1"/>
    </source>
</evidence>
<evidence type="ECO:0000313" key="2">
    <source>
        <dbReference type="Proteomes" id="UP000491181"/>
    </source>
</evidence>
<sequence>MTQQGMFFLFTEPVTGACKQFLFQLGIDLRMLYFGAVYIVLHFNTDESAATRRVTEQVGTVTCSDERSDTGGTTGNFSDRLCIC</sequence>
<comment type="caution">
    <text evidence="1">The sequence shown here is derived from an EMBL/GenBank/DDBJ whole genome shotgun (WGS) entry which is preliminary data.</text>
</comment>
<name>A0A7J0A4P5_9BACE</name>
<proteinExistence type="predicted"/>
<accession>A0A7J0A4P5</accession>
<organism evidence="1 2">
    <name type="scientific">Bacteroides acidifaciens</name>
    <dbReference type="NCBI Taxonomy" id="85831"/>
    <lineage>
        <taxon>Bacteria</taxon>
        <taxon>Pseudomonadati</taxon>
        <taxon>Bacteroidota</taxon>
        <taxon>Bacteroidia</taxon>
        <taxon>Bacteroidales</taxon>
        <taxon>Bacteroidaceae</taxon>
        <taxon>Bacteroides</taxon>
    </lineage>
</organism>
<reference evidence="1 2" key="1">
    <citation type="journal article" date="2020" name="Microbiome">
        <title>Single-cell genomics of uncultured bacteria reveals dietary fiber responders in the mouse gut microbiota.</title>
        <authorList>
            <person name="Chijiiwa R."/>
            <person name="Hosokawa M."/>
            <person name="Kogawa M."/>
            <person name="Nishikawa Y."/>
            <person name="Ide K."/>
            <person name="Sakanashi C."/>
            <person name="Takahashi K."/>
            <person name="Takeyama H."/>
        </authorList>
    </citation>
    <scope>NUCLEOTIDE SEQUENCE [LARGE SCALE GENOMIC DNA]</scope>
    <source>
        <strain evidence="1">IMSAGC_001</strain>
    </source>
</reference>
<gene>
    <name evidence="1" type="ORF">IMSAGC001_02712</name>
</gene>
<protein>
    <submittedName>
        <fullName evidence="1">Uncharacterized protein</fullName>
    </submittedName>
</protein>